<evidence type="ECO:0008006" key="4">
    <source>
        <dbReference type="Google" id="ProtNLM"/>
    </source>
</evidence>
<evidence type="ECO:0000313" key="3">
    <source>
        <dbReference type="Proteomes" id="UP000379480"/>
    </source>
</evidence>
<dbReference type="RefSeq" id="WP_150803910.1">
    <property type="nucleotide sequence ID" value="NZ_CABVHY010000010.1"/>
</dbReference>
<evidence type="ECO:0000313" key="2">
    <source>
        <dbReference type="EMBL" id="VVN98425.1"/>
    </source>
</evidence>
<reference evidence="2 3" key="1">
    <citation type="submission" date="2019-09" db="EMBL/GenBank/DDBJ databases">
        <authorList>
            <person name="Chandra G."/>
            <person name="Truman W A."/>
        </authorList>
    </citation>
    <scope>NUCLEOTIDE SEQUENCE [LARGE SCALE GENOMIC DNA]</scope>
    <source>
        <strain evidence="2">PS723</strain>
    </source>
</reference>
<dbReference type="EMBL" id="CABVHY010000010">
    <property type="protein sequence ID" value="VVN98425.1"/>
    <property type="molecule type" value="Genomic_DNA"/>
</dbReference>
<keyword evidence="1" id="KW-0812">Transmembrane</keyword>
<proteinExistence type="predicted"/>
<organism evidence="2 3">
    <name type="scientific">Pseudomonas fluorescens</name>
    <dbReference type="NCBI Taxonomy" id="294"/>
    <lineage>
        <taxon>Bacteria</taxon>
        <taxon>Pseudomonadati</taxon>
        <taxon>Pseudomonadota</taxon>
        <taxon>Gammaproteobacteria</taxon>
        <taxon>Pseudomonadales</taxon>
        <taxon>Pseudomonadaceae</taxon>
        <taxon>Pseudomonas</taxon>
    </lineage>
</organism>
<keyword evidence="1" id="KW-1133">Transmembrane helix</keyword>
<dbReference type="Proteomes" id="UP000379480">
    <property type="component" value="Unassembled WGS sequence"/>
</dbReference>
<accession>A0A5E7C2K2</accession>
<dbReference type="OrthoDB" id="6985487at2"/>
<feature type="transmembrane region" description="Helical" evidence="1">
    <location>
        <begin position="33"/>
        <end position="53"/>
    </location>
</feature>
<gene>
    <name evidence="2" type="ORF">PS723_02443</name>
</gene>
<feature type="transmembrane region" description="Helical" evidence="1">
    <location>
        <begin position="162"/>
        <end position="188"/>
    </location>
</feature>
<name>A0A5E7C2K2_PSEFL</name>
<dbReference type="AlphaFoldDB" id="A0A5E7C2K2"/>
<evidence type="ECO:0000256" key="1">
    <source>
        <dbReference type="SAM" id="Phobius"/>
    </source>
</evidence>
<sequence>MSSLKDMIEDADVVGKLANRITVKASKRARTRVMLMATVGIVILGSHLGYLTYLQGEYQKSSDEHNAKYGFLVAENQDKRTLDYIELCIEASKDTDANRHYYCSKALDLYKLTFKDMPGGIDENVEKAAFGAMKVDVAARIRSMTLDRTMGQTPAMDSVLKFLLSIAGIVIAVVLAAVGMTATIVYTWRISQAQLASAQNTNPPASPT</sequence>
<keyword evidence="1" id="KW-0472">Membrane</keyword>
<protein>
    <recommendedName>
        <fullName evidence="4">Transmembrane protein</fullName>
    </recommendedName>
</protein>